<evidence type="ECO:0000256" key="5">
    <source>
        <dbReference type="SAM" id="MobiDB-lite"/>
    </source>
</evidence>
<dbReference type="AlphaFoldDB" id="A0A845BG27"/>
<evidence type="ECO:0000256" key="1">
    <source>
        <dbReference type="ARBA" id="ARBA00007754"/>
    </source>
</evidence>
<dbReference type="GO" id="GO:0006080">
    <property type="term" value="P:substituted mannan metabolic process"/>
    <property type="evidence" value="ECO:0007669"/>
    <property type="project" value="InterPro"/>
</dbReference>
<dbReference type="PANTHER" id="PTHR40079:SF4">
    <property type="entry name" value="GH26 DOMAIN-CONTAINING PROTEIN-RELATED"/>
    <property type="match status" value="1"/>
</dbReference>
<feature type="active site" description="Proton donor" evidence="4">
    <location>
        <position position="109"/>
    </location>
</feature>
<feature type="compositionally biased region" description="Low complexity" evidence="5">
    <location>
        <begin position="285"/>
        <end position="333"/>
    </location>
</feature>
<dbReference type="EMBL" id="SNVJ01000033">
    <property type="protein sequence ID" value="MXP65965.1"/>
    <property type="molecule type" value="Genomic_DNA"/>
</dbReference>
<evidence type="ECO:0000256" key="3">
    <source>
        <dbReference type="ARBA" id="ARBA00023295"/>
    </source>
</evidence>
<protein>
    <recommendedName>
        <fullName evidence="6">GH26 domain-containing protein</fullName>
    </recommendedName>
</protein>
<feature type="region of interest" description="Disordered" evidence="5">
    <location>
        <begin position="285"/>
        <end position="351"/>
    </location>
</feature>
<dbReference type="OrthoDB" id="9816550at2"/>
<dbReference type="RefSeq" id="WP_160939373.1">
    <property type="nucleotide sequence ID" value="NZ_SNVJ01000033.1"/>
</dbReference>
<dbReference type="PRINTS" id="PR00313">
    <property type="entry name" value="CABNDNGRPT"/>
</dbReference>
<evidence type="ECO:0000313" key="7">
    <source>
        <dbReference type="EMBL" id="MXP65965.1"/>
    </source>
</evidence>
<dbReference type="InterPro" id="IPR022790">
    <property type="entry name" value="GH26_dom"/>
</dbReference>
<dbReference type="Gene3D" id="2.150.10.10">
    <property type="entry name" value="Serralysin-like metalloprotease, C-terminal"/>
    <property type="match status" value="1"/>
</dbReference>
<keyword evidence="2 4" id="KW-0378">Hydrolase</keyword>
<dbReference type="GO" id="GO:0016985">
    <property type="term" value="F:mannan endo-1,4-beta-mannosidase activity"/>
    <property type="evidence" value="ECO:0007669"/>
    <property type="project" value="InterPro"/>
</dbReference>
<dbReference type="InterPro" id="IPR017853">
    <property type="entry name" value="GH"/>
</dbReference>
<comment type="caution">
    <text evidence="7">The sequence shown here is derived from an EMBL/GenBank/DDBJ whole genome shotgun (WGS) entry which is preliminary data.</text>
</comment>
<reference evidence="7 8" key="1">
    <citation type="submission" date="2019-03" db="EMBL/GenBank/DDBJ databases">
        <title>Roseomonas sp. a novel Roseomonas species isolated from Sea whip Gorgonian.</title>
        <authorList>
            <person name="Li F."/>
            <person name="Pan X."/>
            <person name="Huang S."/>
            <person name="Li Z."/>
            <person name="Meng B."/>
        </authorList>
    </citation>
    <scope>NUCLEOTIDE SEQUENCE [LARGE SCALE GENOMIC DNA]</scope>
    <source>
        <strain evidence="7 8">M0104</strain>
    </source>
</reference>
<proteinExistence type="inferred from homology"/>
<feature type="active site" description="Nucleophile" evidence="4">
    <location>
        <position position="219"/>
    </location>
</feature>
<sequence>MALLGVYVGNSTRDLAQFENWLGRAVDGVHGVVGNSNWDDFVQSASWAADRLWGPTGRDVFWSVPILAGDANLHSAANGDYNQYYRSVAEDLLSGHSGSDPIYVRTGWEFNGNWFSWSAGGQEGDFVNAFRQFVDTFRSVSDKFKFEWTPNEAYGGMDPAKAYPGDGYVDVIGMDFYWKPEYQGSDPREAWDLLVNETYGLKWHQDFASAHGKPTAFSEWGVTTNDGRSFLELAKEWFDSHDVVYHSIWDSDVHYPGRMSDGSGGDTGEAFKALFGSDSGYTWTNNGSSSGGNSSSTDSSSTDGGDGDAWSGDNSGGTDWSNGGDSSQQGGNQLALSGDPQHQSWGSGGYDTWYGTDGNDWHQSNGGGDALYGGKGDDTYNVFASNDTPMEKAGEGVDTVTTWIKDYTLPDNVENLIFFGDGWSNGTGNGLNNIITGTSSRNVLDGKGGDDELTGGAGPDTFVLAKWEGHDTITDFSAGEGDRLEFRGFGGDAKLSHDGDVWTLTDSDGSSMSFTLNHVTNLSGSDYHFA</sequence>
<dbReference type="InterPro" id="IPR011049">
    <property type="entry name" value="Serralysin-like_metalloprot_C"/>
</dbReference>
<keyword evidence="3 4" id="KW-0326">Glycosidase</keyword>
<name>A0A845BG27_9PROT</name>
<dbReference type="Gene3D" id="3.20.20.80">
    <property type="entry name" value="Glycosidases"/>
    <property type="match status" value="1"/>
</dbReference>
<dbReference type="Proteomes" id="UP000460715">
    <property type="component" value="Unassembled WGS sequence"/>
</dbReference>
<dbReference type="Pfam" id="PF02156">
    <property type="entry name" value="Glyco_hydro_26"/>
    <property type="match status" value="1"/>
</dbReference>
<comment type="similarity">
    <text evidence="1 4">Belongs to the glycosyl hydrolase 26 family.</text>
</comment>
<evidence type="ECO:0000256" key="4">
    <source>
        <dbReference type="PROSITE-ProRule" id="PRU01100"/>
    </source>
</evidence>
<organism evidence="7 8">
    <name type="scientific">Teichococcus coralli</name>
    <dbReference type="NCBI Taxonomy" id="2545983"/>
    <lineage>
        <taxon>Bacteria</taxon>
        <taxon>Pseudomonadati</taxon>
        <taxon>Pseudomonadota</taxon>
        <taxon>Alphaproteobacteria</taxon>
        <taxon>Acetobacterales</taxon>
        <taxon>Roseomonadaceae</taxon>
        <taxon>Roseomonas</taxon>
    </lineage>
</organism>
<evidence type="ECO:0000313" key="8">
    <source>
        <dbReference type="Proteomes" id="UP000460715"/>
    </source>
</evidence>
<keyword evidence="8" id="KW-1185">Reference proteome</keyword>
<gene>
    <name evidence="7" type="ORF">E0493_21695</name>
</gene>
<dbReference type="PROSITE" id="PS51764">
    <property type="entry name" value="GH26"/>
    <property type="match status" value="1"/>
</dbReference>
<accession>A0A845BG27</accession>
<dbReference type="PANTHER" id="PTHR40079">
    <property type="entry name" value="MANNAN ENDO-1,4-BETA-MANNOSIDASE E-RELATED"/>
    <property type="match status" value="1"/>
</dbReference>
<dbReference type="InterPro" id="IPR000805">
    <property type="entry name" value="Glyco_hydro_26"/>
</dbReference>
<evidence type="ECO:0000256" key="2">
    <source>
        <dbReference type="ARBA" id="ARBA00022801"/>
    </source>
</evidence>
<dbReference type="SUPFAM" id="SSF51120">
    <property type="entry name" value="beta-Roll"/>
    <property type="match status" value="1"/>
</dbReference>
<feature type="domain" description="GH26" evidence="6">
    <location>
        <begin position="1"/>
        <end position="284"/>
    </location>
</feature>
<evidence type="ECO:0000259" key="6">
    <source>
        <dbReference type="PROSITE" id="PS51764"/>
    </source>
</evidence>
<dbReference type="SUPFAM" id="SSF51445">
    <property type="entry name" value="(Trans)glycosidases"/>
    <property type="match status" value="1"/>
</dbReference>